<proteinExistence type="predicted"/>
<dbReference type="AlphaFoldDB" id="A0AAQ3RJT2"/>
<gene>
    <name evidence="2" type="ORF">V8G54_033478</name>
</gene>
<dbReference type="EMBL" id="CP144691">
    <property type="protein sequence ID" value="WVY94390.1"/>
    <property type="molecule type" value="Genomic_DNA"/>
</dbReference>
<keyword evidence="3" id="KW-1185">Reference proteome</keyword>
<evidence type="ECO:0000256" key="1">
    <source>
        <dbReference type="SAM" id="MobiDB-lite"/>
    </source>
</evidence>
<reference evidence="2 3" key="1">
    <citation type="journal article" date="2023" name="Life. Sci Alliance">
        <title>Evolutionary insights into 3D genome organization and epigenetic landscape of Vigna mungo.</title>
        <authorList>
            <person name="Junaid A."/>
            <person name="Singh B."/>
            <person name="Bhatia S."/>
        </authorList>
    </citation>
    <scope>NUCLEOTIDE SEQUENCE [LARGE SCALE GENOMIC DNA]</scope>
    <source>
        <strain evidence="2">Urdbean</strain>
    </source>
</reference>
<evidence type="ECO:0000313" key="2">
    <source>
        <dbReference type="EMBL" id="WVY94390.1"/>
    </source>
</evidence>
<evidence type="ECO:0000313" key="3">
    <source>
        <dbReference type="Proteomes" id="UP001374535"/>
    </source>
</evidence>
<accession>A0AAQ3RJT2</accession>
<feature type="region of interest" description="Disordered" evidence="1">
    <location>
        <begin position="1"/>
        <end position="28"/>
    </location>
</feature>
<organism evidence="2 3">
    <name type="scientific">Vigna mungo</name>
    <name type="common">Black gram</name>
    <name type="synonym">Phaseolus mungo</name>
    <dbReference type="NCBI Taxonomy" id="3915"/>
    <lineage>
        <taxon>Eukaryota</taxon>
        <taxon>Viridiplantae</taxon>
        <taxon>Streptophyta</taxon>
        <taxon>Embryophyta</taxon>
        <taxon>Tracheophyta</taxon>
        <taxon>Spermatophyta</taxon>
        <taxon>Magnoliopsida</taxon>
        <taxon>eudicotyledons</taxon>
        <taxon>Gunneridae</taxon>
        <taxon>Pentapetalae</taxon>
        <taxon>rosids</taxon>
        <taxon>fabids</taxon>
        <taxon>Fabales</taxon>
        <taxon>Fabaceae</taxon>
        <taxon>Papilionoideae</taxon>
        <taxon>50 kb inversion clade</taxon>
        <taxon>NPAAA clade</taxon>
        <taxon>indigoferoid/millettioid clade</taxon>
        <taxon>Phaseoleae</taxon>
        <taxon>Vigna</taxon>
    </lineage>
</organism>
<sequence>MKKETVMYTGGEGEGVPEEATIIDDTGTVGPGGAVADLGGGGGEAGGAISGGEVVSTLEHGIDRVLSSSFLSSGKVLALVGNLNSEIIQSCVEILVESGQIRGVVLAATLVEQKNLRVS</sequence>
<dbReference type="Proteomes" id="UP001374535">
    <property type="component" value="Chromosome 10"/>
</dbReference>
<name>A0AAQ3RJT2_VIGMU</name>
<protein>
    <submittedName>
        <fullName evidence="2">Uncharacterized protein</fullName>
    </submittedName>
</protein>